<dbReference type="InterPro" id="IPR019791">
    <property type="entry name" value="Haem_peroxidase_animal"/>
</dbReference>
<evidence type="ECO:0000256" key="1">
    <source>
        <dbReference type="ARBA" id="ARBA00022723"/>
    </source>
</evidence>
<evidence type="ECO:0000313" key="7">
    <source>
        <dbReference type="EMBL" id="KAF2768156.1"/>
    </source>
</evidence>
<dbReference type="Pfam" id="PF03098">
    <property type="entry name" value="An_peroxidase"/>
    <property type="match status" value="1"/>
</dbReference>
<proteinExistence type="predicted"/>
<dbReference type="OrthoDB" id="823504at2759"/>
<dbReference type="Gene3D" id="1.10.630.10">
    <property type="entry name" value="Cytochrome P450"/>
    <property type="match status" value="1"/>
</dbReference>
<dbReference type="EMBL" id="ML995847">
    <property type="protein sequence ID" value="KAF2768156.1"/>
    <property type="molecule type" value="Genomic_DNA"/>
</dbReference>
<feature type="region of interest" description="Disordered" evidence="6">
    <location>
        <begin position="1"/>
        <end position="31"/>
    </location>
</feature>
<keyword evidence="8" id="KW-1185">Reference proteome</keyword>
<dbReference type="SUPFAM" id="SSF48113">
    <property type="entry name" value="Heme-dependent peroxidases"/>
    <property type="match status" value="1"/>
</dbReference>
<feature type="compositionally biased region" description="Polar residues" evidence="6">
    <location>
        <begin position="1"/>
        <end position="17"/>
    </location>
</feature>
<evidence type="ECO:0000256" key="4">
    <source>
        <dbReference type="ARBA" id="ARBA00023004"/>
    </source>
</evidence>
<organism evidence="7 8">
    <name type="scientific">Teratosphaeria nubilosa</name>
    <dbReference type="NCBI Taxonomy" id="161662"/>
    <lineage>
        <taxon>Eukaryota</taxon>
        <taxon>Fungi</taxon>
        <taxon>Dikarya</taxon>
        <taxon>Ascomycota</taxon>
        <taxon>Pezizomycotina</taxon>
        <taxon>Dothideomycetes</taxon>
        <taxon>Dothideomycetidae</taxon>
        <taxon>Mycosphaerellales</taxon>
        <taxon>Teratosphaeriaceae</taxon>
        <taxon>Teratosphaeria</taxon>
    </lineage>
</organism>
<dbReference type="GO" id="GO:0004497">
    <property type="term" value="F:monooxygenase activity"/>
    <property type="evidence" value="ECO:0007669"/>
    <property type="project" value="InterPro"/>
</dbReference>
<dbReference type="GO" id="GO:0005506">
    <property type="term" value="F:iron ion binding"/>
    <property type="evidence" value="ECO:0007669"/>
    <property type="project" value="InterPro"/>
</dbReference>
<evidence type="ECO:0000256" key="2">
    <source>
        <dbReference type="ARBA" id="ARBA00022964"/>
    </source>
</evidence>
<dbReference type="GO" id="GO:0051213">
    <property type="term" value="F:dioxygenase activity"/>
    <property type="evidence" value="ECO:0007669"/>
    <property type="project" value="UniProtKB-KW"/>
</dbReference>
<dbReference type="GO" id="GO:0004601">
    <property type="term" value="F:peroxidase activity"/>
    <property type="evidence" value="ECO:0007669"/>
    <property type="project" value="InterPro"/>
</dbReference>
<dbReference type="CDD" id="cd09817">
    <property type="entry name" value="linoleate_diol_synthase_like"/>
    <property type="match status" value="1"/>
</dbReference>
<keyword evidence="4 5" id="KW-0408">Iron</keyword>
<dbReference type="PANTHER" id="PTHR11903:SF13">
    <property type="entry name" value="LINOLEATE 10R-LIPOXYGENASE"/>
    <property type="match status" value="1"/>
</dbReference>
<dbReference type="PRINTS" id="PR00457">
    <property type="entry name" value="ANPEROXIDASE"/>
</dbReference>
<reference evidence="7" key="1">
    <citation type="journal article" date="2020" name="Stud. Mycol.">
        <title>101 Dothideomycetes genomes: a test case for predicting lifestyles and emergence of pathogens.</title>
        <authorList>
            <person name="Haridas S."/>
            <person name="Albert R."/>
            <person name="Binder M."/>
            <person name="Bloem J."/>
            <person name="Labutti K."/>
            <person name="Salamov A."/>
            <person name="Andreopoulos B."/>
            <person name="Baker S."/>
            <person name="Barry K."/>
            <person name="Bills G."/>
            <person name="Bluhm B."/>
            <person name="Cannon C."/>
            <person name="Castanera R."/>
            <person name="Culley D."/>
            <person name="Daum C."/>
            <person name="Ezra D."/>
            <person name="Gonzalez J."/>
            <person name="Henrissat B."/>
            <person name="Kuo A."/>
            <person name="Liang C."/>
            <person name="Lipzen A."/>
            <person name="Lutzoni F."/>
            <person name="Magnuson J."/>
            <person name="Mondo S."/>
            <person name="Nolan M."/>
            <person name="Ohm R."/>
            <person name="Pangilinan J."/>
            <person name="Park H.-J."/>
            <person name="Ramirez L."/>
            <person name="Alfaro M."/>
            <person name="Sun H."/>
            <person name="Tritt A."/>
            <person name="Yoshinaga Y."/>
            <person name="Zwiers L.-H."/>
            <person name="Turgeon B."/>
            <person name="Goodwin S."/>
            <person name="Spatafora J."/>
            <person name="Crous P."/>
            <person name="Grigoriev I."/>
        </authorList>
    </citation>
    <scope>NUCLEOTIDE SEQUENCE</scope>
    <source>
        <strain evidence="7">CBS 116005</strain>
    </source>
</reference>
<gene>
    <name evidence="7" type="ORF">EJ03DRAFT_133923</name>
</gene>
<dbReference type="Gene3D" id="1.10.640.10">
    <property type="entry name" value="Haem peroxidase domain superfamily, animal type"/>
    <property type="match status" value="1"/>
</dbReference>
<dbReference type="InterPro" id="IPR036396">
    <property type="entry name" value="Cyt_P450_sf"/>
</dbReference>
<keyword evidence="2" id="KW-0223">Dioxygenase</keyword>
<dbReference type="CDD" id="cd20612">
    <property type="entry name" value="CYP_LDS-like_C"/>
    <property type="match status" value="1"/>
</dbReference>
<dbReference type="PANTHER" id="PTHR11903">
    <property type="entry name" value="PROSTAGLANDIN G/H SYNTHASE"/>
    <property type="match status" value="1"/>
</dbReference>
<keyword evidence="3" id="KW-0560">Oxidoreductase</keyword>
<accession>A0A6G1L5P2</accession>
<evidence type="ECO:0000256" key="3">
    <source>
        <dbReference type="ARBA" id="ARBA00023002"/>
    </source>
</evidence>
<dbReference type="InterPro" id="IPR034812">
    <property type="entry name" value="Ppo-like_N"/>
</dbReference>
<dbReference type="GO" id="GO:0020037">
    <property type="term" value="F:heme binding"/>
    <property type="evidence" value="ECO:0007669"/>
    <property type="project" value="InterPro"/>
</dbReference>
<keyword evidence="5" id="KW-0349">Heme</keyword>
<dbReference type="GO" id="GO:0016705">
    <property type="term" value="F:oxidoreductase activity, acting on paired donors, with incorporation or reduction of molecular oxygen"/>
    <property type="evidence" value="ECO:0007669"/>
    <property type="project" value="InterPro"/>
</dbReference>
<dbReference type="AlphaFoldDB" id="A0A6G1L5P2"/>
<feature type="binding site" description="axial binding residue" evidence="5">
    <location>
        <position position="442"/>
    </location>
    <ligand>
        <name>heme b</name>
        <dbReference type="ChEBI" id="CHEBI:60344"/>
    </ligand>
    <ligandPart>
        <name>Fe</name>
        <dbReference type="ChEBI" id="CHEBI:18248"/>
    </ligandPart>
</feature>
<dbReference type="InterPro" id="IPR037120">
    <property type="entry name" value="Haem_peroxidase_sf_animal"/>
</dbReference>
<dbReference type="InterPro" id="IPR010255">
    <property type="entry name" value="Haem_peroxidase_sf"/>
</dbReference>
<dbReference type="GO" id="GO:0006631">
    <property type="term" value="P:fatty acid metabolic process"/>
    <property type="evidence" value="ECO:0007669"/>
    <property type="project" value="UniProtKB-ARBA"/>
</dbReference>
<dbReference type="PROSITE" id="PS50292">
    <property type="entry name" value="PEROXIDASE_3"/>
    <property type="match status" value="1"/>
</dbReference>
<sequence>MRPDQPQSPIPNGQMNGNRPRHQREGSSYLDAAWDKLTGRFSTRTHDAPASLAPGPIPSARIDELRGRIADSVTQIRTLAKDSVASLPTQTGDGSRLANERKQSTMQMLDGIVKDIIDLGPAKIENLLDVAKLQITGEDWDDKKYYMERLIQAAALLPPDKVDTKITDGFLTQLWNDLEHPPQTLLSHEYAYRQPDGSNNNYQLPHIGKAGMPYARTVAPKAQRQGAMPDPGLLFDTVMARKSIKGTDHPNKISSMLFYLASIIIHDVFKTNRQDYNISDTSSYLDLAPLYGSQWKEQKQMRTFKDGKIKPDCFSETRLLTFPPGVGALLIMFNRYHNYVVEQLALINENGRFTDRGKKADRYGEKDLDVRDDDLFQTGRLITCGLYVNIILIDYVRTILNLNRTDENWQLNPRVQMDGAGSPPRGTGNQVSAEFNLVYRWHAAISTKDDKWTQKLYAELMKGANLDMTPEQAAEPENIYKFLGVLGMLERKLQSTDPEKRAWPALQEETLDRVKEGPCAGNYRDDDLAKILTDSINDCANAYGPQQVPTVMKAIEVLGINQARTWRVATLNEFRKHFKLEPHRKFSDITDNVEVQEALKHLYETPDDVELYPGLVVEDAKRPMLPGSGLCPSYTVSRGVLSDAVALVRGDRFYTTSFTPASLTNWGYQECSSDLAIDNGCVFYKLFLRALPNNFDSASVWTHYPMTVPRGHNGMQEVLEKLGKAHKYNYDPPMPKAPPAVIFGYHACSSIMKDHQQYDLGWAKATFLFTAPASADIRSPEASLQAAAREQLIEKALSLNGSPSVPAHGDQQVARAVRSYFEQITTKLLSQKSKILAGRSYIDIVRDVGNLAPVHFAAELFHLPLQTDAFPRGILSEHQLYTIMALTSICIFFDVNPSKSFVLREQAYDTIRILGECIEWLLTIVKDGGSLARAGITAMDSTAPQVSRYGLAMIEQLVQVAPSTDEAWVELLGTAGRMASNQGQLFASALDFFFSPEGKEHWPKVQALARSEKESDFDELMHYFMEASRLNGETGCYRTVAEDMAEPLVDKTTMVTADGKTNPYEKTHKLKKGEQVLVNLKAASRDPWIFENPNAVDLTRSLDSYVHLGNSPLSPTLTGIALTTMLKVVARLDNLQPALVSIGTPKGAMGPVSEPSSIRKVVKEFWAGSLDEIPESWHYHEFLTEEWDVYFPFPTGLKVVCRGSGSGMKV</sequence>
<dbReference type="SUPFAM" id="SSF48264">
    <property type="entry name" value="Cytochrome P450"/>
    <property type="match status" value="1"/>
</dbReference>
<evidence type="ECO:0000313" key="8">
    <source>
        <dbReference type="Proteomes" id="UP000799436"/>
    </source>
</evidence>
<dbReference type="InterPro" id="IPR050783">
    <property type="entry name" value="Oxylipin_biosynth_metab"/>
</dbReference>
<name>A0A6G1L5P2_9PEZI</name>
<evidence type="ECO:0000256" key="5">
    <source>
        <dbReference type="PIRSR" id="PIRSR619791-2"/>
    </source>
</evidence>
<keyword evidence="1 5" id="KW-0479">Metal-binding</keyword>
<dbReference type="GO" id="GO:0006979">
    <property type="term" value="P:response to oxidative stress"/>
    <property type="evidence" value="ECO:0007669"/>
    <property type="project" value="InterPro"/>
</dbReference>
<protein>
    <submittedName>
        <fullName evidence="7">Linoleate diol synthase</fullName>
    </submittedName>
</protein>
<evidence type="ECO:0000256" key="6">
    <source>
        <dbReference type="SAM" id="MobiDB-lite"/>
    </source>
</evidence>
<dbReference type="Proteomes" id="UP000799436">
    <property type="component" value="Unassembled WGS sequence"/>
</dbReference>